<reference evidence="2 3" key="1">
    <citation type="submission" date="2015-12" db="EMBL/GenBank/DDBJ databases">
        <title>Genome sequence of Aneurinibacillus soli.</title>
        <authorList>
            <person name="Lee J.S."/>
            <person name="Lee K.C."/>
            <person name="Kim K.K."/>
            <person name="Lee B.W."/>
        </authorList>
    </citation>
    <scope>NUCLEOTIDE SEQUENCE [LARGE SCALE GENOMIC DNA]</scope>
    <source>
        <strain evidence="2 3">CB4</strain>
    </source>
</reference>
<dbReference type="KEGG" id="asoc:CB4_02200"/>
<evidence type="ECO:0000313" key="3">
    <source>
        <dbReference type="Proteomes" id="UP000217696"/>
    </source>
</evidence>
<feature type="domain" description="FAS1-like dehydratase" evidence="1">
    <location>
        <begin position="8"/>
        <end position="138"/>
    </location>
</feature>
<proteinExistence type="predicted"/>
<dbReference type="InterPro" id="IPR016709">
    <property type="entry name" value="HadA-like"/>
</dbReference>
<dbReference type="Pfam" id="PF13452">
    <property type="entry name" value="FAS1_DH_region"/>
    <property type="match status" value="1"/>
</dbReference>
<evidence type="ECO:0000259" key="1">
    <source>
        <dbReference type="Pfam" id="PF13452"/>
    </source>
</evidence>
<accession>A0A0U5AWB6</accession>
<dbReference type="RefSeq" id="WP_231955968.1">
    <property type="nucleotide sequence ID" value="NZ_AP017312.1"/>
</dbReference>
<name>A0A0U5AWB6_9BACL</name>
<dbReference type="Gene3D" id="3.10.129.10">
    <property type="entry name" value="Hotdog Thioesterase"/>
    <property type="match status" value="1"/>
</dbReference>
<sequence>MSTPEDKKGFTFEPFIGIVEAGKIRELTRAIGDENPLYQHEEVAKEEGLDGIPIPPTFAEAIDMWNGPSFEDLMDQLDIDLKKLLHGEQEYEYLAPVYAGDTLHAKTRVTDVKTKRNGMALYKLETTYHNQRGEHVMNANMMLVKTP</sequence>
<dbReference type="SUPFAM" id="SSF54637">
    <property type="entry name" value="Thioesterase/thiol ester dehydrase-isomerase"/>
    <property type="match status" value="1"/>
</dbReference>
<gene>
    <name evidence="2" type="ORF">CB4_02200</name>
</gene>
<dbReference type="AlphaFoldDB" id="A0A0U5AWB6"/>
<organism evidence="2 3">
    <name type="scientific">Aneurinibacillus soli</name>
    <dbReference type="NCBI Taxonomy" id="1500254"/>
    <lineage>
        <taxon>Bacteria</taxon>
        <taxon>Bacillati</taxon>
        <taxon>Bacillota</taxon>
        <taxon>Bacilli</taxon>
        <taxon>Bacillales</taxon>
        <taxon>Paenibacillaceae</taxon>
        <taxon>Aneurinibacillus group</taxon>
        <taxon>Aneurinibacillus</taxon>
    </lineage>
</organism>
<evidence type="ECO:0000313" key="2">
    <source>
        <dbReference type="EMBL" id="BAU28026.1"/>
    </source>
</evidence>
<dbReference type="EMBL" id="AP017312">
    <property type="protein sequence ID" value="BAU28026.1"/>
    <property type="molecule type" value="Genomic_DNA"/>
</dbReference>
<dbReference type="CDD" id="cd03441">
    <property type="entry name" value="R_hydratase_like"/>
    <property type="match status" value="1"/>
</dbReference>
<protein>
    <recommendedName>
        <fullName evidence="1">FAS1-like dehydratase domain-containing protein</fullName>
    </recommendedName>
</protein>
<dbReference type="InterPro" id="IPR039569">
    <property type="entry name" value="FAS1-like_DH_region"/>
</dbReference>
<dbReference type="PIRSF" id="PIRSF018072">
    <property type="entry name" value="UCP018072"/>
    <property type="match status" value="1"/>
</dbReference>
<dbReference type="Proteomes" id="UP000217696">
    <property type="component" value="Chromosome"/>
</dbReference>
<dbReference type="InterPro" id="IPR029069">
    <property type="entry name" value="HotDog_dom_sf"/>
</dbReference>
<keyword evidence="3" id="KW-1185">Reference proteome</keyword>